<accession>A0A2P5WFC8</accession>
<dbReference type="OrthoDB" id="10509103at2759"/>
<name>A0A2P5WFC8_GOSBA</name>
<dbReference type="AlphaFoldDB" id="A0A2P5WFC8"/>
<evidence type="ECO:0000313" key="2">
    <source>
        <dbReference type="Proteomes" id="UP000239757"/>
    </source>
</evidence>
<organism evidence="1 2">
    <name type="scientific">Gossypium barbadense</name>
    <name type="common">Sea Island cotton</name>
    <name type="synonym">Hibiscus barbadensis</name>
    <dbReference type="NCBI Taxonomy" id="3634"/>
    <lineage>
        <taxon>Eukaryota</taxon>
        <taxon>Viridiplantae</taxon>
        <taxon>Streptophyta</taxon>
        <taxon>Embryophyta</taxon>
        <taxon>Tracheophyta</taxon>
        <taxon>Spermatophyta</taxon>
        <taxon>Magnoliopsida</taxon>
        <taxon>eudicotyledons</taxon>
        <taxon>Gunneridae</taxon>
        <taxon>Pentapetalae</taxon>
        <taxon>rosids</taxon>
        <taxon>malvids</taxon>
        <taxon>Malvales</taxon>
        <taxon>Malvaceae</taxon>
        <taxon>Malvoideae</taxon>
        <taxon>Gossypium</taxon>
    </lineage>
</organism>
<reference evidence="1 2" key="1">
    <citation type="submission" date="2015-01" db="EMBL/GenBank/DDBJ databases">
        <title>Genome of allotetraploid Gossypium barbadense reveals genomic plasticity and fiber elongation in cotton evolution.</title>
        <authorList>
            <person name="Chen X."/>
            <person name="Liu X."/>
            <person name="Zhao B."/>
            <person name="Zheng H."/>
            <person name="Hu Y."/>
            <person name="Lu G."/>
            <person name="Yang C."/>
            <person name="Chen J."/>
            <person name="Shan C."/>
            <person name="Zhang L."/>
            <person name="Zhou Y."/>
            <person name="Wang L."/>
            <person name="Guo W."/>
            <person name="Bai Y."/>
            <person name="Ruan J."/>
            <person name="Shangguan X."/>
            <person name="Mao Y."/>
            <person name="Jiang J."/>
            <person name="Zhu Y."/>
            <person name="Lei J."/>
            <person name="Kang H."/>
            <person name="Chen S."/>
            <person name="He X."/>
            <person name="Wang R."/>
            <person name="Wang Y."/>
            <person name="Chen J."/>
            <person name="Wang L."/>
            <person name="Yu S."/>
            <person name="Wang B."/>
            <person name="Wei J."/>
            <person name="Song S."/>
            <person name="Lu X."/>
            <person name="Gao Z."/>
            <person name="Gu W."/>
            <person name="Deng X."/>
            <person name="Ma D."/>
            <person name="Wang S."/>
            <person name="Liang W."/>
            <person name="Fang L."/>
            <person name="Cai C."/>
            <person name="Zhu X."/>
            <person name="Zhou B."/>
            <person name="Zhang Y."/>
            <person name="Chen Z."/>
            <person name="Xu S."/>
            <person name="Zhu R."/>
            <person name="Wang S."/>
            <person name="Zhang T."/>
            <person name="Zhao G."/>
        </authorList>
    </citation>
    <scope>NUCLEOTIDE SEQUENCE [LARGE SCALE GENOMIC DNA]</scope>
    <source>
        <strain evidence="2">cv. Xinhai21</strain>
        <tissue evidence="1">Leaf</tissue>
    </source>
</reference>
<evidence type="ECO:0000313" key="1">
    <source>
        <dbReference type="EMBL" id="PPR89768.1"/>
    </source>
</evidence>
<sequence length="69" mass="7597">MDNSEQYGFQRQDDFFCSPENVGVPVVSKIDTKKKAWIPPPVGSVKFDIDTSVAVNLGAARVVIIEVSR</sequence>
<protein>
    <submittedName>
        <fullName evidence="1">Uncharacterized protein</fullName>
    </submittedName>
</protein>
<dbReference type="Proteomes" id="UP000239757">
    <property type="component" value="Unassembled WGS sequence"/>
</dbReference>
<dbReference type="EMBL" id="KZ667834">
    <property type="protein sequence ID" value="PPR89768.1"/>
    <property type="molecule type" value="Genomic_DNA"/>
</dbReference>
<proteinExistence type="predicted"/>
<gene>
    <name evidence="1" type="ORF">GOBAR_AA30911</name>
</gene>